<name>A0A8S1BD24_ARCPL</name>
<dbReference type="AlphaFoldDB" id="A0A8S1BD24"/>
<gene>
    <name evidence="1" type="ORF">APLA_LOCUS16027</name>
</gene>
<evidence type="ECO:0000313" key="2">
    <source>
        <dbReference type="Proteomes" id="UP000494106"/>
    </source>
</evidence>
<organism evidence="1 2">
    <name type="scientific">Arctia plantaginis</name>
    <name type="common">Wood tiger moth</name>
    <name type="synonym">Phalaena plantaginis</name>
    <dbReference type="NCBI Taxonomy" id="874455"/>
    <lineage>
        <taxon>Eukaryota</taxon>
        <taxon>Metazoa</taxon>
        <taxon>Ecdysozoa</taxon>
        <taxon>Arthropoda</taxon>
        <taxon>Hexapoda</taxon>
        <taxon>Insecta</taxon>
        <taxon>Pterygota</taxon>
        <taxon>Neoptera</taxon>
        <taxon>Endopterygota</taxon>
        <taxon>Lepidoptera</taxon>
        <taxon>Glossata</taxon>
        <taxon>Ditrysia</taxon>
        <taxon>Noctuoidea</taxon>
        <taxon>Erebidae</taxon>
        <taxon>Arctiinae</taxon>
        <taxon>Arctia</taxon>
    </lineage>
</organism>
<protein>
    <submittedName>
        <fullName evidence="1">Uncharacterized protein</fullName>
    </submittedName>
</protein>
<proteinExistence type="predicted"/>
<dbReference type="EMBL" id="CADEBC010000591">
    <property type="protein sequence ID" value="CAB3257506.1"/>
    <property type="molecule type" value="Genomic_DNA"/>
</dbReference>
<sequence>MSGLRQPCLTTDSMCMGAVLPLANLTLVVMLEYSEAMTFLTLSESPWPSSARHATTSSPPRRLTSRIASCSTKQPSKLRNPFCELLNLPLAVPQVFSLLDRIAAKSFGSVLSREIGLQFLIWSTSPFDPHRWSSLYSPHCVE</sequence>
<dbReference type="Proteomes" id="UP000494106">
    <property type="component" value="Unassembled WGS sequence"/>
</dbReference>
<evidence type="ECO:0000313" key="1">
    <source>
        <dbReference type="EMBL" id="CAB3257506.1"/>
    </source>
</evidence>
<accession>A0A8S1BD24</accession>
<keyword evidence="2" id="KW-1185">Reference proteome</keyword>
<reference evidence="1 2" key="1">
    <citation type="submission" date="2020-04" db="EMBL/GenBank/DDBJ databases">
        <authorList>
            <person name="Wallbank WR R."/>
            <person name="Pardo Diaz C."/>
            <person name="Kozak K."/>
            <person name="Martin S."/>
            <person name="Jiggins C."/>
            <person name="Moest M."/>
            <person name="Warren A I."/>
            <person name="Byers J.R.P. K."/>
            <person name="Montejo-Kovacevich G."/>
            <person name="Yen C E."/>
        </authorList>
    </citation>
    <scope>NUCLEOTIDE SEQUENCE [LARGE SCALE GENOMIC DNA]</scope>
</reference>
<comment type="caution">
    <text evidence="1">The sequence shown here is derived from an EMBL/GenBank/DDBJ whole genome shotgun (WGS) entry which is preliminary data.</text>
</comment>